<organism evidence="1 2">
    <name type="scientific">Pantoea cypripedii</name>
    <name type="common">Pectobacterium cypripedii</name>
    <name type="synonym">Erwinia cypripedii</name>
    <dbReference type="NCBI Taxonomy" id="55209"/>
    <lineage>
        <taxon>Bacteria</taxon>
        <taxon>Pseudomonadati</taxon>
        <taxon>Pseudomonadota</taxon>
        <taxon>Gammaproteobacteria</taxon>
        <taxon>Enterobacterales</taxon>
        <taxon>Erwiniaceae</taxon>
        <taxon>Pantoea</taxon>
    </lineage>
</organism>
<reference evidence="1 2" key="1">
    <citation type="journal article" date="2017" name="Antonie Van Leeuwenhoek">
        <title>Phylogenomic resolution of the bacterial genus Pantoea and its relationship with Erwinia and Tatumella.</title>
        <authorList>
            <person name="Palmer M."/>
            <person name="Steenkamp E.T."/>
            <person name="Coetzee M.P."/>
            <person name="Chan W.Y."/>
            <person name="van Zyl E."/>
            <person name="De Maayer P."/>
            <person name="Coutinho T.A."/>
            <person name="Blom J."/>
            <person name="Smits T.H."/>
            <person name="Duffy B."/>
            <person name="Venter S.N."/>
        </authorList>
    </citation>
    <scope>NUCLEOTIDE SEQUENCE [LARGE SCALE GENOMIC DNA]</scope>
    <source>
        <strain evidence="1 2">LMG 2657</strain>
    </source>
</reference>
<accession>A0A1X1EQW3</accession>
<sequence length="247" mass="28333">MRKTIFVVILSGKNYKDSRVLNCMMNRTYADTDLLIINRGPTPLQFDKDFIHTLGFFVSSIDIKESIGELPLGEVCNDVIRSNERYERFIFFDDDSILNKEYIKRLDRYHENGVDLQIPSIRGRLDGKVYFPIINDAVCKTSDGLKINTGVSVKSLGLGLVIYRSLVEKFSAISTGVFDNHFTLNSCDTGFFSRLELLKMEKIDVAIQVVNTLNYSLAQSHDLTSKWRLLDKIRDGFLSVKVSRFRY</sequence>
<comment type="caution">
    <text evidence="1">The sequence shown here is derived from an EMBL/GenBank/DDBJ whole genome shotgun (WGS) entry which is preliminary data.</text>
</comment>
<evidence type="ECO:0000313" key="2">
    <source>
        <dbReference type="Proteomes" id="UP000193749"/>
    </source>
</evidence>
<dbReference type="Proteomes" id="UP000193749">
    <property type="component" value="Unassembled WGS sequence"/>
</dbReference>
<gene>
    <name evidence="1" type="ORF">HA50_02135</name>
</gene>
<dbReference type="OrthoDB" id="5829996at2"/>
<dbReference type="AlphaFoldDB" id="A0A1X1EQW3"/>
<evidence type="ECO:0008006" key="3">
    <source>
        <dbReference type="Google" id="ProtNLM"/>
    </source>
</evidence>
<evidence type="ECO:0000313" key="1">
    <source>
        <dbReference type="EMBL" id="ORM92215.1"/>
    </source>
</evidence>
<dbReference type="RefSeq" id="WP_084872068.1">
    <property type="nucleotide sequence ID" value="NZ_JAGGMY010000006.1"/>
</dbReference>
<proteinExistence type="predicted"/>
<protein>
    <recommendedName>
        <fullName evidence="3">Glycosyltransferase 2-like domain-containing protein</fullName>
    </recommendedName>
</protein>
<dbReference type="STRING" id="55209.HA50_02135"/>
<dbReference type="SUPFAM" id="SSF53448">
    <property type="entry name" value="Nucleotide-diphospho-sugar transferases"/>
    <property type="match status" value="1"/>
</dbReference>
<dbReference type="InterPro" id="IPR029044">
    <property type="entry name" value="Nucleotide-diphossugar_trans"/>
</dbReference>
<keyword evidence="2" id="KW-1185">Reference proteome</keyword>
<dbReference type="EMBL" id="MLJI01000001">
    <property type="protein sequence ID" value="ORM92215.1"/>
    <property type="molecule type" value="Genomic_DNA"/>
</dbReference>
<name>A0A1X1EQW3_PANCY</name>